<dbReference type="AlphaFoldDB" id="A0A831PS06"/>
<dbReference type="Proteomes" id="UP000885648">
    <property type="component" value="Unassembled WGS sequence"/>
</dbReference>
<name>A0A831PS06_9EURY</name>
<comment type="caution">
    <text evidence="1">The sequence shown here is derived from an EMBL/GenBank/DDBJ whole genome shotgun (WGS) entry which is preliminary data.</text>
</comment>
<dbReference type="EMBL" id="DSBY01000059">
    <property type="protein sequence ID" value="HDS62780.1"/>
    <property type="molecule type" value="Genomic_DNA"/>
</dbReference>
<accession>A0A831PS06</accession>
<reference evidence="1" key="1">
    <citation type="journal article" date="2020" name="mSystems">
        <title>Genome- and Community-Level Interaction Insights into Carbon Utilization and Element Cycling Functions of Hydrothermarchaeota in Hydrothermal Sediment.</title>
        <authorList>
            <person name="Zhou Z."/>
            <person name="Liu Y."/>
            <person name="Xu W."/>
            <person name="Pan J."/>
            <person name="Luo Z.H."/>
            <person name="Li M."/>
        </authorList>
    </citation>
    <scope>NUCLEOTIDE SEQUENCE</scope>
    <source>
        <strain evidence="1">SpSt-1183</strain>
    </source>
</reference>
<evidence type="ECO:0000313" key="1">
    <source>
        <dbReference type="EMBL" id="HDS62780.1"/>
    </source>
</evidence>
<proteinExistence type="predicted"/>
<gene>
    <name evidence="1" type="ORF">ENN52_01340</name>
</gene>
<protein>
    <submittedName>
        <fullName evidence="1">Uncharacterized protein</fullName>
    </submittedName>
</protein>
<sequence>MKMNLIASAVARLEETVKNSGCDEGSVSLTKNPKLTVCQYPRGVCVEACFGDRRGHVVTPDPIQACTKVSFMFGAPLNSPVERTAACAIVNAVTAFFCINRRVNPCEESRHAACLSGLAQALAGARVYAAGDMRGPMTGITITDDPADADVLLVVGPGLISNEGLAVVEGALGKKRVICLGPSTAGVATLLGIEHWCPYGH</sequence>
<organism evidence="1">
    <name type="scientific">Methanofollis liminatans</name>
    <dbReference type="NCBI Taxonomy" id="2201"/>
    <lineage>
        <taxon>Archaea</taxon>
        <taxon>Methanobacteriati</taxon>
        <taxon>Methanobacteriota</taxon>
        <taxon>Stenosarchaea group</taxon>
        <taxon>Methanomicrobia</taxon>
        <taxon>Methanomicrobiales</taxon>
        <taxon>Methanomicrobiaceae</taxon>
        <taxon>Methanofollis</taxon>
    </lineage>
</organism>